<dbReference type="Pfam" id="PF21119">
    <property type="entry name" value="RYDR_Jsol"/>
    <property type="match status" value="1"/>
</dbReference>
<keyword evidence="3" id="KW-1185">Reference proteome</keyword>
<evidence type="ECO:0000259" key="1">
    <source>
        <dbReference type="Pfam" id="PF21119"/>
    </source>
</evidence>
<dbReference type="PANTHER" id="PTHR13715:SF79">
    <property type="entry name" value="RYANODINE RECEPTOR"/>
    <property type="match status" value="1"/>
</dbReference>
<dbReference type="GO" id="GO:0006816">
    <property type="term" value="P:calcium ion transport"/>
    <property type="evidence" value="ECO:0007669"/>
    <property type="project" value="InterPro"/>
</dbReference>
<name>A0A2G5SEV7_9PELO</name>
<dbReference type="STRING" id="1611254.A0A2G5SEV7"/>
<dbReference type="InterPro" id="IPR015925">
    <property type="entry name" value="Ryanodine_IP3_receptor"/>
</dbReference>
<dbReference type="OrthoDB" id="300855at2759"/>
<dbReference type="InterPro" id="IPR048581">
    <property type="entry name" value="RYDR_Jsol"/>
</dbReference>
<comment type="caution">
    <text evidence="2">The sequence shown here is derived from an EMBL/GenBank/DDBJ whole genome shotgun (WGS) entry which is preliminary data.</text>
</comment>
<reference evidence="3" key="1">
    <citation type="submission" date="2017-10" db="EMBL/GenBank/DDBJ databases">
        <title>Rapid genome shrinkage in a self-fertile nematode reveals novel sperm competition proteins.</title>
        <authorList>
            <person name="Yin D."/>
            <person name="Schwarz E.M."/>
            <person name="Thomas C.G."/>
            <person name="Felde R.L."/>
            <person name="Korf I.F."/>
            <person name="Cutter A.D."/>
            <person name="Schartner C.M."/>
            <person name="Ralston E.J."/>
            <person name="Meyer B.J."/>
            <person name="Haag E.S."/>
        </authorList>
    </citation>
    <scope>NUCLEOTIDE SEQUENCE [LARGE SCALE GENOMIC DNA]</scope>
    <source>
        <strain evidence="3">JU1422</strain>
    </source>
</reference>
<gene>
    <name evidence="2" type="ORF">B9Z55_027719</name>
</gene>
<accession>A0A2G5SEV7</accession>
<evidence type="ECO:0000313" key="2">
    <source>
        <dbReference type="EMBL" id="PIC13625.1"/>
    </source>
</evidence>
<sequence length="132" mass="15404">MCKAEFSTVVADLFSIFFRFNDTRIAEIEPIAGLGVLRTDEYNCTNCNYEYFGFMVLPNLQEAFWFNFYLILQELAEPVKLQLVSILDHFFDIQLRYRIESLVAVTEGFVGELQSDQCKRYMEIKQADMPPA</sequence>
<organism evidence="2 3">
    <name type="scientific">Caenorhabditis nigoni</name>
    <dbReference type="NCBI Taxonomy" id="1611254"/>
    <lineage>
        <taxon>Eukaryota</taxon>
        <taxon>Metazoa</taxon>
        <taxon>Ecdysozoa</taxon>
        <taxon>Nematoda</taxon>
        <taxon>Chromadorea</taxon>
        <taxon>Rhabditida</taxon>
        <taxon>Rhabditina</taxon>
        <taxon>Rhabditomorpha</taxon>
        <taxon>Rhabditoidea</taxon>
        <taxon>Rhabditidae</taxon>
        <taxon>Peloderinae</taxon>
        <taxon>Caenorhabditis</taxon>
    </lineage>
</organism>
<dbReference type="Proteomes" id="UP000230233">
    <property type="component" value="Unassembled WGS sequence"/>
</dbReference>
<evidence type="ECO:0000313" key="3">
    <source>
        <dbReference type="Proteomes" id="UP000230233"/>
    </source>
</evidence>
<protein>
    <recommendedName>
        <fullName evidence="1">Ryanodine receptor junctional solenoid domain-containing protein</fullName>
    </recommendedName>
</protein>
<feature type="domain" description="Ryanodine receptor junctional solenoid" evidence="1">
    <location>
        <begin position="70"/>
        <end position="131"/>
    </location>
</feature>
<dbReference type="AlphaFoldDB" id="A0A2G5SEV7"/>
<dbReference type="EMBL" id="PDUG01000012">
    <property type="protein sequence ID" value="PIC13625.1"/>
    <property type="molecule type" value="Genomic_DNA"/>
</dbReference>
<proteinExistence type="predicted"/>
<dbReference type="PANTHER" id="PTHR13715">
    <property type="entry name" value="RYANODINE RECEPTOR AND IP3 RECEPTOR"/>
    <property type="match status" value="1"/>
</dbReference>